<evidence type="ECO:0000313" key="1">
    <source>
        <dbReference type="EMBL" id="KKM00736.1"/>
    </source>
</evidence>
<accession>A0A0F9J487</accession>
<proteinExistence type="predicted"/>
<comment type="caution">
    <text evidence="1">The sequence shown here is derived from an EMBL/GenBank/DDBJ whole genome shotgun (WGS) entry which is preliminary data.</text>
</comment>
<reference evidence="1" key="1">
    <citation type="journal article" date="2015" name="Nature">
        <title>Complex archaea that bridge the gap between prokaryotes and eukaryotes.</title>
        <authorList>
            <person name="Spang A."/>
            <person name="Saw J.H."/>
            <person name="Jorgensen S.L."/>
            <person name="Zaremba-Niedzwiedzka K."/>
            <person name="Martijn J."/>
            <person name="Lind A.E."/>
            <person name="van Eijk R."/>
            <person name="Schleper C."/>
            <person name="Guy L."/>
            <person name="Ettema T.J."/>
        </authorList>
    </citation>
    <scope>NUCLEOTIDE SEQUENCE</scope>
</reference>
<feature type="non-terminal residue" evidence="1">
    <location>
        <position position="48"/>
    </location>
</feature>
<sequence length="48" mass="5517">MYKTDKEKLIMAKKTLKTLNDNKGVEKMEVTGFETVVPTIRKIDTDIT</sequence>
<protein>
    <submittedName>
        <fullName evidence="1">Uncharacterized protein</fullName>
    </submittedName>
</protein>
<name>A0A0F9J487_9ZZZZ</name>
<dbReference type="AlphaFoldDB" id="A0A0F9J487"/>
<organism evidence="1">
    <name type="scientific">marine sediment metagenome</name>
    <dbReference type="NCBI Taxonomy" id="412755"/>
    <lineage>
        <taxon>unclassified sequences</taxon>
        <taxon>metagenomes</taxon>
        <taxon>ecological metagenomes</taxon>
    </lineage>
</organism>
<dbReference type="EMBL" id="LAZR01017364">
    <property type="protein sequence ID" value="KKM00736.1"/>
    <property type="molecule type" value="Genomic_DNA"/>
</dbReference>
<gene>
    <name evidence="1" type="ORF">LCGC14_1801560</name>
</gene>